<dbReference type="AlphaFoldDB" id="A0A9R0DY32"/>
<keyword evidence="3" id="KW-0812">Transmembrane</keyword>
<sequence>MINKSLIITAISIYITFQCSFIFCTVHKTLQVFPQKSYKHGNIYPQKDILRTTEDQIEKKLNINKEAPAIHVGGTQLKKTSTQEGGNQLKKTPTETKIIYKSHQENDVRKDTLPRIELKHYKTTDGQTTLQEKPELDEPLIAKYTEQIAQWKANLDKTQSLKADKLQLEEINEKDLEREIRMWKESHNDKPTQDWKENYSQQGLPWGGSITKFTNKQENQDKITDQTENQQANQKSQFTEQDVEKEIHLWSEPNQNKEIKELKKYVDDAPSVEDERNAWLEQQIQAHLTSIENFGLQKAKETQKEIPMKSKYVPKEEVVANPAIEKVPEANISVDEAEELSASEEEEYDEPEKVDDNKEESQKTLSSAEKQALQWKEILLKTNKEGQKSSKTLSVENKVRQKLAEIMSNKDENPVKSEKVEFVKAMANIANSTKLKIKELLKQQLKSVMGTSNTSLVKVDSKKTALRNNVLNLKRSNTKSPKKCIHKCFDPKCEVNCIGRRGSAACSAKGCKAKTKGPDSASLCTGEKCHADCSDELCIAACEGKECYAKCKGKTCHSVANGEAAHTECQKDDCMAYATGIEVDAECRGTNCQAQCVGLRCTAKCKGTNCIAGCSGDKCRAQCSGQGCHKSIVSVPDYIEIPIKKPDYIKIPIKKPDYVEGDITSDEDVSFLKDDIDDKKGHKGEPLALSGNKKDTNSTSLISVLFPDNGNHTLKVIDIGMVIVFDEYVDALKQTLTELQNTNWLRVLANRF</sequence>
<evidence type="ECO:0000313" key="5">
    <source>
        <dbReference type="RefSeq" id="XP_050555742.1"/>
    </source>
</evidence>
<feature type="region of interest" description="Disordered" evidence="2">
    <location>
        <begin position="329"/>
        <end position="367"/>
    </location>
</feature>
<keyword evidence="3" id="KW-0472">Membrane</keyword>
<evidence type="ECO:0000256" key="2">
    <source>
        <dbReference type="SAM" id="MobiDB-lite"/>
    </source>
</evidence>
<gene>
    <name evidence="5" type="primary">LOC118276981</name>
</gene>
<proteinExistence type="predicted"/>
<name>A0A9R0DY32_SPOFR</name>
<dbReference type="GeneID" id="118276981"/>
<keyword evidence="4" id="KW-1185">Reference proteome</keyword>
<reference evidence="5" key="1">
    <citation type="submission" date="2025-08" db="UniProtKB">
        <authorList>
            <consortium name="RefSeq"/>
        </authorList>
    </citation>
    <scope>IDENTIFICATION</scope>
    <source>
        <tissue evidence="5">Whole larval tissue</tissue>
    </source>
</reference>
<feature type="transmembrane region" description="Helical" evidence="3">
    <location>
        <begin position="6"/>
        <end position="26"/>
    </location>
</feature>
<evidence type="ECO:0000256" key="3">
    <source>
        <dbReference type="SAM" id="Phobius"/>
    </source>
</evidence>
<dbReference type="RefSeq" id="XP_050555742.1">
    <property type="nucleotide sequence ID" value="XM_050699785.1"/>
</dbReference>
<dbReference type="OrthoDB" id="7451092at2759"/>
<keyword evidence="3" id="KW-1133">Transmembrane helix</keyword>
<organism evidence="4 5">
    <name type="scientific">Spodoptera frugiperda</name>
    <name type="common">Fall armyworm</name>
    <dbReference type="NCBI Taxonomy" id="7108"/>
    <lineage>
        <taxon>Eukaryota</taxon>
        <taxon>Metazoa</taxon>
        <taxon>Ecdysozoa</taxon>
        <taxon>Arthropoda</taxon>
        <taxon>Hexapoda</taxon>
        <taxon>Insecta</taxon>
        <taxon>Pterygota</taxon>
        <taxon>Neoptera</taxon>
        <taxon>Endopterygota</taxon>
        <taxon>Lepidoptera</taxon>
        <taxon>Glossata</taxon>
        <taxon>Ditrysia</taxon>
        <taxon>Noctuoidea</taxon>
        <taxon>Noctuidae</taxon>
        <taxon>Amphipyrinae</taxon>
        <taxon>Spodoptera</taxon>
    </lineage>
</organism>
<evidence type="ECO:0000313" key="4">
    <source>
        <dbReference type="Proteomes" id="UP000829999"/>
    </source>
</evidence>
<accession>A0A9R0DY32</accession>
<dbReference type="Proteomes" id="UP000829999">
    <property type="component" value="Chromosome 17"/>
</dbReference>
<evidence type="ECO:0000256" key="1">
    <source>
        <dbReference type="SAM" id="Coils"/>
    </source>
</evidence>
<feature type="coiled-coil region" evidence="1">
    <location>
        <begin position="141"/>
        <end position="186"/>
    </location>
</feature>
<protein>
    <submittedName>
        <fullName evidence="5">Uncharacterized protein LOC118276981</fullName>
    </submittedName>
</protein>
<feature type="compositionally biased region" description="Acidic residues" evidence="2">
    <location>
        <begin position="335"/>
        <end position="353"/>
    </location>
</feature>
<keyword evidence="1" id="KW-0175">Coiled coil</keyword>